<dbReference type="InterPro" id="IPR018845">
    <property type="entry name" value="Initiator-bd"/>
</dbReference>
<dbReference type="SUPFAM" id="SSF46785">
    <property type="entry name" value="Winged helix' DNA-binding domain"/>
    <property type="match status" value="1"/>
</dbReference>
<dbReference type="Gene3D" id="1.10.10.10">
    <property type="entry name" value="Winged helix-like DNA-binding domain superfamily/Winged helix DNA-binding domain"/>
    <property type="match status" value="1"/>
</dbReference>
<feature type="domain" description="Initiator binding protein 39kDa C-terminal" evidence="2">
    <location>
        <begin position="150"/>
        <end position="323"/>
    </location>
</feature>
<accession>A0ABR2LBM8</accession>
<dbReference type="Pfam" id="PF10416">
    <property type="entry name" value="IBD"/>
    <property type="match status" value="1"/>
</dbReference>
<protein>
    <recommendedName>
        <fullName evidence="5">Initiator binding domain-containing protein</fullName>
    </recommendedName>
</protein>
<gene>
    <name evidence="3" type="ORF">M9Y10_002987</name>
</gene>
<evidence type="ECO:0000259" key="2">
    <source>
        <dbReference type="Pfam" id="PF11422"/>
    </source>
</evidence>
<feature type="domain" description="Initiator binding" evidence="1">
    <location>
        <begin position="12"/>
        <end position="110"/>
    </location>
</feature>
<evidence type="ECO:0008006" key="5">
    <source>
        <dbReference type="Google" id="ProtNLM"/>
    </source>
</evidence>
<dbReference type="InterPro" id="IPR036388">
    <property type="entry name" value="WH-like_DNA-bd_sf"/>
</dbReference>
<evidence type="ECO:0000313" key="3">
    <source>
        <dbReference type="EMBL" id="KAK8900657.1"/>
    </source>
</evidence>
<dbReference type="Pfam" id="PF11422">
    <property type="entry name" value="IBP39"/>
    <property type="match status" value="1"/>
</dbReference>
<dbReference type="EMBL" id="JAPFFF010000001">
    <property type="protein sequence ID" value="KAK8900657.1"/>
    <property type="molecule type" value="Genomic_DNA"/>
</dbReference>
<dbReference type="InterPro" id="IPR036390">
    <property type="entry name" value="WH_DNA-bd_sf"/>
</dbReference>
<keyword evidence="4" id="KW-1185">Reference proteome</keyword>
<dbReference type="InterPro" id="IPR024238">
    <property type="entry name" value="IBP39_C"/>
</dbReference>
<evidence type="ECO:0000313" key="4">
    <source>
        <dbReference type="Proteomes" id="UP001470230"/>
    </source>
</evidence>
<dbReference type="Proteomes" id="UP001470230">
    <property type="component" value="Unassembled WGS sequence"/>
</dbReference>
<comment type="caution">
    <text evidence="3">The sequence shown here is derived from an EMBL/GenBank/DDBJ whole genome shotgun (WGS) entry which is preliminary data.</text>
</comment>
<evidence type="ECO:0000259" key="1">
    <source>
        <dbReference type="Pfam" id="PF10416"/>
    </source>
</evidence>
<sequence>MSEDIPDSVTSTLSKLPPELQSVIRRKCSRDPKTRFTYKIHLLLAFILTNTQLEEEVGIGWVSETEFRINKKRLVELLGIKMNSMNVNLHDLGFHKMQHEKNGWTRWTRDGFTQNRILMDTNLDPPNSETPKTKKISTIEIEDLSQTFILGAIMKSASDLFANSVLTLWKNLFQEEITEKISPKIFIEKLATATIRPEQPWQNAVDVIEAIVLNDGQTELTYADFLRFMAIFGPIETSMIKIGHLAKCTLSANWVFFRQPKPSEVVSMNFYGYFDSNELNCFVISLENGNTKKVWNMPLIDAYGCYLVDEKVKTYPSWNSYYEHLQKL</sequence>
<dbReference type="InterPro" id="IPR036184">
    <property type="entry name" value="IBP39-like_C_sf"/>
</dbReference>
<proteinExistence type="predicted"/>
<reference evidence="3 4" key="1">
    <citation type="submission" date="2024-04" db="EMBL/GenBank/DDBJ databases">
        <title>Tritrichomonas musculus Genome.</title>
        <authorList>
            <person name="Alves-Ferreira E."/>
            <person name="Grigg M."/>
            <person name="Lorenzi H."/>
            <person name="Galac M."/>
        </authorList>
    </citation>
    <scope>NUCLEOTIDE SEQUENCE [LARGE SCALE GENOMIC DNA]</scope>
    <source>
        <strain evidence="3 4">EAF2021</strain>
    </source>
</reference>
<dbReference type="SUPFAM" id="SSF103409">
    <property type="entry name" value="39 kda initiator binding protein, IBP39, C-terminal domains"/>
    <property type="match status" value="1"/>
</dbReference>
<organism evidence="3 4">
    <name type="scientific">Tritrichomonas musculus</name>
    <dbReference type="NCBI Taxonomy" id="1915356"/>
    <lineage>
        <taxon>Eukaryota</taxon>
        <taxon>Metamonada</taxon>
        <taxon>Parabasalia</taxon>
        <taxon>Tritrichomonadida</taxon>
        <taxon>Tritrichomonadidae</taxon>
        <taxon>Tritrichomonas</taxon>
    </lineage>
</organism>
<name>A0ABR2LBM8_9EUKA</name>